<dbReference type="InterPro" id="IPR032676">
    <property type="entry name" value="YkuD_2"/>
</dbReference>
<evidence type="ECO:0000313" key="2">
    <source>
        <dbReference type="EMBL" id="PJJ79310.1"/>
    </source>
</evidence>
<comment type="caution">
    <text evidence="2">The sequence shown here is derived from an EMBL/GenBank/DDBJ whole genome shotgun (WGS) entry which is preliminary data.</text>
</comment>
<dbReference type="EMBL" id="PGFJ01000002">
    <property type="protein sequence ID" value="PJJ79310.1"/>
    <property type="molecule type" value="Genomic_DNA"/>
</dbReference>
<name>A0A2H9VLU5_9SPHI</name>
<gene>
    <name evidence="2" type="ORF">CLV57_2442</name>
</gene>
<evidence type="ECO:0000256" key="1">
    <source>
        <dbReference type="SAM" id="SignalP"/>
    </source>
</evidence>
<proteinExistence type="predicted"/>
<dbReference type="RefSeq" id="WP_100341665.1">
    <property type="nucleotide sequence ID" value="NZ_PGFJ01000002.1"/>
</dbReference>
<protein>
    <submittedName>
        <fullName evidence="2">L,D-transpeptidase-like protein</fullName>
    </submittedName>
</protein>
<dbReference type="OrthoDB" id="9815195at2"/>
<dbReference type="Proteomes" id="UP000242687">
    <property type="component" value="Unassembled WGS sequence"/>
</dbReference>
<reference evidence="2 3" key="1">
    <citation type="submission" date="2017-11" db="EMBL/GenBank/DDBJ databases">
        <title>Genomic Encyclopedia of Archaeal and Bacterial Type Strains, Phase II (KMG-II): From Individual Species to Whole Genera.</title>
        <authorList>
            <person name="Goeker M."/>
        </authorList>
    </citation>
    <scope>NUCLEOTIDE SEQUENCE [LARGE SCALE GENOMIC DNA]</scope>
    <source>
        <strain evidence="2 3">DSM 28175</strain>
    </source>
</reference>
<keyword evidence="1" id="KW-0732">Signal</keyword>
<accession>A0A2H9VLU5</accession>
<dbReference type="AlphaFoldDB" id="A0A2H9VLU5"/>
<feature type="chain" id="PRO_5014116526" evidence="1">
    <location>
        <begin position="26"/>
        <end position="263"/>
    </location>
</feature>
<sequence length="263" mass="28901">MRKHFWWICCVFLIVCATVISWAPAESNKVAVTAKNERSAKELFNEYVSSVYQAASLGQAGLSQQVFEKALTGYFNLKAANKLSNASEIVTIVDFTKSSREKRMWIVDLFSKKLLLNTWVAHGQGSGGDMADHFSNTNQSHQSSLGFYVTDDIYYGKHGRSLRLDGMDAGFNNAARNRAIVVHAADYVSEGTINALGRLGRSHGCPAVSPAVIDMVINNIKGKTLLFINGNDASYTSKYLDNAFENTFAMNKVEAPTPVLPVN</sequence>
<organism evidence="2 3">
    <name type="scientific">Mucilaginibacter auburnensis</name>
    <dbReference type="NCBI Taxonomy" id="1457233"/>
    <lineage>
        <taxon>Bacteria</taxon>
        <taxon>Pseudomonadati</taxon>
        <taxon>Bacteroidota</taxon>
        <taxon>Sphingobacteriia</taxon>
        <taxon>Sphingobacteriales</taxon>
        <taxon>Sphingobacteriaceae</taxon>
        <taxon>Mucilaginibacter</taxon>
    </lineage>
</organism>
<evidence type="ECO:0000313" key="3">
    <source>
        <dbReference type="Proteomes" id="UP000242687"/>
    </source>
</evidence>
<feature type="signal peptide" evidence="1">
    <location>
        <begin position="1"/>
        <end position="25"/>
    </location>
</feature>
<keyword evidence="3" id="KW-1185">Reference proteome</keyword>
<dbReference type="PANTHER" id="PTHR38477">
    <property type="entry name" value="HYPOTHETICAL EXPORTED PROTEIN"/>
    <property type="match status" value="1"/>
</dbReference>
<dbReference type="PANTHER" id="PTHR38477:SF1">
    <property type="entry name" value="MUREIN L,D-TRANSPEPTIDASE CATALYTIC DOMAIN FAMILY PROTEIN"/>
    <property type="match status" value="1"/>
</dbReference>
<dbReference type="Pfam" id="PF13645">
    <property type="entry name" value="YkuD_2"/>
    <property type="match status" value="1"/>
</dbReference>